<gene>
    <name evidence="4" type="ORF">TrRE_jg7476</name>
</gene>
<evidence type="ECO:0000313" key="4">
    <source>
        <dbReference type="EMBL" id="GMH76644.1"/>
    </source>
</evidence>
<feature type="compositionally biased region" description="Basic and acidic residues" evidence="3">
    <location>
        <begin position="812"/>
        <end position="822"/>
    </location>
</feature>
<evidence type="ECO:0000256" key="2">
    <source>
        <dbReference type="ARBA" id="ARBA00022803"/>
    </source>
</evidence>
<dbReference type="GO" id="GO:0031514">
    <property type="term" value="C:motile cilium"/>
    <property type="evidence" value="ECO:0007669"/>
    <property type="project" value="TreeGrafter"/>
</dbReference>
<dbReference type="PANTHER" id="PTHR44314">
    <property type="entry name" value="CILIA- AND FLAGELLA-ASSOCIATED PROTEIN 70"/>
    <property type="match status" value="1"/>
</dbReference>
<reference evidence="4" key="1">
    <citation type="submission" date="2022-07" db="EMBL/GenBank/DDBJ databases">
        <title>Genome analysis of Parmales, a sister group of diatoms, reveals the evolutionary specialization of diatoms from phago-mixotrophs to photoautotrophs.</title>
        <authorList>
            <person name="Ban H."/>
            <person name="Sato S."/>
            <person name="Yoshikawa S."/>
            <person name="Kazumasa Y."/>
            <person name="Nakamura Y."/>
            <person name="Ichinomiya M."/>
            <person name="Saitoh K."/>
            <person name="Sato N."/>
            <person name="Blanc-Mathieu R."/>
            <person name="Endo H."/>
            <person name="Kuwata A."/>
            <person name="Ogata H."/>
        </authorList>
    </citation>
    <scope>NUCLEOTIDE SEQUENCE</scope>
</reference>
<dbReference type="GO" id="GO:0003341">
    <property type="term" value="P:cilium movement"/>
    <property type="evidence" value="ECO:0007669"/>
    <property type="project" value="TreeGrafter"/>
</dbReference>
<keyword evidence="1" id="KW-0677">Repeat</keyword>
<dbReference type="SUPFAM" id="SSF48452">
    <property type="entry name" value="TPR-like"/>
    <property type="match status" value="2"/>
</dbReference>
<dbReference type="EMBL" id="BRXZ01001688">
    <property type="protein sequence ID" value="GMH76644.1"/>
    <property type="molecule type" value="Genomic_DNA"/>
</dbReference>
<dbReference type="GO" id="GO:0060271">
    <property type="term" value="P:cilium assembly"/>
    <property type="evidence" value="ECO:0007669"/>
    <property type="project" value="TreeGrafter"/>
</dbReference>
<sequence>MASDEVPAPAEEPAVDTGVFTFAFDSLKITTPPPPPVEAKEPEEGEEKGEEDAPAEEAEPVPFVEPVYTIKSTIEGPAVAFWPKTTPEPSEDGTTLPPLPSELPGMSVDTLPVPCDDAGLSKFLTSYLVVSLVADGASTVASARLQLNTIVSDNQAGVTLTFPEYGTVELNVYSTDDLADTMMGGAQLTVHHVEVSNLPAEWQILPKFDPAAMTAAGYHDAVRGYVEPPKTVGEDGEETENPPSQTFSVALGEASTFPAVPFGKAVWNYVPLEDGPAAIVDLTEEELAANRQAAIEEHEKEVQAAAEAAAAAAAAAAEENPDGEEEKKGGEPEEKSKEGGEEGEEEAWEPTGLPTTREVPTPRYKWSLTYPKPCPNGSVFMCADSMAAFSSASGDLAIPVTVVRFGTTTKFGDDEGGEEEPVEDKKAKGKKAKGKGKEEPDADAATETAWEVSGLLAASPLLNPGTFGCTLSTTLAFEGDDADKKASTSSAGPLIVVKVALSVPLVETSSSQIESSSSMGDVVGQRQWKPKEKPRDIAGDFRRQIGGFVEELAKMMKEGGGDAETFYNRVQTSGTFHRMKEKVRSSVQLAANSRFRQAPADGSGHQAYCSELFTALNTQLNAVLINKFTANSAVDSDLFPAPAISFEKDFELLALRAEEAAVCGDVASALSRHEDRVALAKRAAGTGDPDGAEMLSVAWNEKAMYCLKRGGGDRALECLGRSAGCLPLTPSMMLLKASALLNLGMYEMAEEAFGGALEGSGAEDGGEDLVATIHAGLCVLHSAVDELEKKTYDEDKESLRLRGLPMATFPKRDLSRAKKAKESLSSASKNAANAPPRRGGVSALLGLAELMVDHRLSVGAKRALDIALRCERNSQAKEVSRGLSPVDVGYIYGLRSRLDCEVAMMDGLAEEGLAHAEASCGADGSGPNYEALARAFEASGRAEEAIGAYEKCLASFTVPHCPLRVFLKLCLLLIDSNTDEGLVRASDVAVLTTKKFGSAMAWRLMGVALSELNSPLDAEGALQESLRVDSFSPAAWAHLALLLMDNGWGEGGGRGRVEDAKADARQAVLQDLSDPFLLRQLGARLFNNGELAAAEQLLRRSLALSNSSATRKMLGEVLREQKKGEEALETFLALMEDEEFEDEEKRDLYALIMADMKSLGRREEVRDFRNKWGPRYGSGGSVGSV</sequence>
<feature type="compositionally biased region" description="Basic and acidic residues" evidence="3">
    <location>
        <begin position="325"/>
        <end position="340"/>
    </location>
</feature>
<feature type="compositionally biased region" description="Low complexity" evidence="3">
    <location>
        <begin position="823"/>
        <end position="834"/>
    </location>
</feature>
<dbReference type="PANTHER" id="PTHR44314:SF1">
    <property type="entry name" value="CILIA- AND FLAGELLA-ASSOCIATED PROTEIN 70"/>
    <property type="match status" value="1"/>
</dbReference>
<keyword evidence="2" id="KW-0802">TPR repeat</keyword>
<dbReference type="GO" id="GO:0070062">
    <property type="term" value="C:extracellular exosome"/>
    <property type="evidence" value="ECO:0007669"/>
    <property type="project" value="TreeGrafter"/>
</dbReference>
<dbReference type="OrthoDB" id="10262375at2759"/>
<feature type="compositionally biased region" description="Low complexity" evidence="3">
    <location>
        <begin position="303"/>
        <end position="318"/>
    </location>
</feature>
<protein>
    <submittedName>
        <fullName evidence="4">Uncharacterized protein</fullName>
    </submittedName>
</protein>
<feature type="region of interest" description="Disordered" evidence="3">
    <location>
        <begin position="410"/>
        <end position="444"/>
    </location>
</feature>
<organism evidence="4 5">
    <name type="scientific">Triparma retinervis</name>
    <dbReference type="NCBI Taxonomy" id="2557542"/>
    <lineage>
        <taxon>Eukaryota</taxon>
        <taxon>Sar</taxon>
        <taxon>Stramenopiles</taxon>
        <taxon>Ochrophyta</taxon>
        <taxon>Bolidophyceae</taxon>
        <taxon>Parmales</taxon>
        <taxon>Triparmaceae</taxon>
        <taxon>Triparma</taxon>
    </lineage>
</organism>
<feature type="compositionally biased region" description="Acidic residues" evidence="3">
    <location>
        <begin position="41"/>
        <end position="59"/>
    </location>
</feature>
<feature type="region of interest" description="Disordered" evidence="3">
    <location>
        <begin position="812"/>
        <end position="836"/>
    </location>
</feature>
<dbReference type="InterPro" id="IPR052628">
    <property type="entry name" value="CFAP70"/>
</dbReference>
<name>A0A9W7AYC2_9STRA</name>
<feature type="region of interest" description="Disordered" evidence="3">
    <location>
        <begin position="298"/>
        <end position="360"/>
    </location>
</feature>
<keyword evidence="5" id="KW-1185">Reference proteome</keyword>
<evidence type="ECO:0000256" key="3">
    <source>
        <dbReference type="SAM" id="MobiDB-lite"/>
    </source>
</evidence>
<dbReference type="AlphaFoldDB" id="A0A9W7AYC2"/>
<comment type="caution">
    <text evidence="4">The sequence shown here is derived from an EMBL/GenBank/DDBJ whole genome shotgun (WGS) entry which is preliminary data.</text>
</comment>
<dbReference type="Gene3D" id="1.25.40.10">
    <property type="entry name" value="Tetratricopeptide repeat domain"/>
    <property type="match status" value="2"/>
</dbReference>
<proteinExistence type="predicted"/>
<dbReference type="InterPro" id="IPR011990">
    <property type="entry name" value="TPR-like_helical_dom_sf"/>
</dbReference>
<feature type="region of interest" description="Disordered" evidence="3">
    <location>
        <begin position="25"/>
        <end position="60"/>
    </location>
</feature>
<evidence type="ECO:0000256" key="1">
    <source>
        <dbReference type="ARBA" id="ARBA00022737"/>
    </source>
</evidence>
<evidence type="ECO:0000313" key="5">
    <source>
        <dbReference type="Proteomes" id="UP001165082"/>
    </source>
</evidence>
<dbReference type="Proteomes" id="UP001165082">
    <property type="component" value="Unassembled WGS sequence"/>
</dbReference>
<accession>A0A9W7AYC2</accession>